<name>A0AAN7WDC0_9PEZI</name>
<feature type="region of interest" description="Disordered" evidence="1">
    <location>
        <begin position="1"/>
        <end position="20"/>
    </location>
</feature>
<evidence type="ECO:0000313" key="2">
    <source>
        <dbReference type="EMBL" id="KAK5707741.1"/>
    </source>
</evidence>
<gene>
    <name evidence="2" type="ORF">LTR97_000279</name>
</gene>
<proteinExistence type="predicted"/>
<reference evidence="2" key="1">
    <citation type="submission" date="2023-08" db="EMBL/GenBank/DDBJ databases">
        <title>Black Yeasts Isolated from many extreme environments.</title>
        <authorList>
            <person name="Coleine C."/>
            <person name="Stajich J.E."/>
            <person name="Selbmann L."/>
        </authorList>
    </citation>
    <scope>NUCLEOTIDE SEQUENCE</scope>
    <source>
        <strain evidence="2">CCFEE 5810</strain>
    </source>
</reference>
<feature type="compositionally biased region" description="Basic and acidic residues" evidence="1">
    <location>
        <begin position="62"/>
        <end position="72"/>
    </location>
</feature>
<sequence length="336" mass="36482">MGNASSKRQADTRGLTPIPGLQQARLKPIITKAAGHAAAALRAGPSPTVLEGPESVVPTKRRSSDTVDDSSHLAKKARHVRQTQAQQTLVVNAGPLESIGQQHKRHHEQSWSIVDEAPSKRLKPTEKIPRRTSHVSAARPTQADRILEAAKASNSTKGVKGARPSVIDSGSDDRAMRQISLLRQKVGEPKIDSLLLQGARYMKSSQQARRASSIPPPALLALVGRSRVTGSETRLKVAKRIKPDELQWPMVGAGTWQGSYAIPGSRNRCDENDIDLPSFSLIRRVNRRDHVPVATVTGSHARARLNGSVVRPIQLPPLAGPEKQPRRALKRSEVPS</sequence>
<feature type="region of interest" description="Disordered" evidence="1">
    <location>
        <begin position="314"/>
        <end position="336"/>
    </location>
</feature>
<evidence type="ECO:0000256" key="1">
    <source>
        <dbReference type="SAM" id="MobiDB-lite"/>
    </source>
</evidence>
<accession>A0AAN7WDC0</accession>
<dbReference type="Proteomes" id="UP001310594">
    <property type="component" value="Unassembled WGS sequence"/>
</dbReference>
<feature type="region of interest" description="Disordered" evidence="1">
    <location>
        <begin position="151"/>
        <end position="172"/>
    </location>
</feature>
<dbReference type="AlphaFoldDB" id="A0AAN7WDC0"/>
<organism evidence="2 3">
    <name type="scientific">Elasticomyces elasticus</name>
    <dbReference type="NCBI Taxonomy" id="574655"/>
    <lineage>
        <taxon>Eukaryota</taxon>
        <taxon>Fungi</taxon>
        <taxon>Dikarya</taxon>
        <taxon>Ascomycota</taxon>
        <taxon>Pezizomycotina</taxon>
        <taxon>Dothideomycetes</taxon>
        <taxon>Dothideomycetidae</taxon>
        <taxon>Mycosphaerellales</taxon>
        <taxon>Teratosphaeriaceae</taxon>
        <taxon>Elasticomyces</taxon>
    </lineage>
</organism>
<comment type="caution">
    <text evidence="2">The sequence shown here is derived from an EMBL/GenBank/DDBJ whole genome shotgun (WGS) entry which is preliminary data.</text>
</comment>
<protein>
    <submittedName>
        <fullName evidence="2">Uncharacterized protein</fullName>
    </submittedName>
</protein>
<dbReference type="EMBL" id="JAVRQU010000001">
    <property type="protein sequence ID" value="KAK5707741.1"/>
    <property type="molecule type" value="Genomic_DNA"/>
</dbReference>
<evidence type="ECO:0000313" key="3">
    <source>
        <dbReference type="Proteomes" id="UP001310594"/>
    </source>
</evidence>
<feature type="region of interest" description="Disordered" evidence="1">
    <location>
        <begin position="44"/>
        <end position="85"/>
    </location>
</feature>